<protein>
    <submittedName>
        <fullName evidence="2">Uncharacterized protein</fullName>
    </submittedName>
</protein>
<sequence>YPKPTSTGGRMAIGLPTLPTTQQPFMFNVKIEHTSSDSDLEVLAGRTPALRQRVPLTHAQAFTSTSAFPQAANPAPAPGPTLSSAPELPLYAKKILESQELILRNQRDISQSQQVVLARLEVIETKAIYSQPSSSASSSSTAPRSSTRRRKNSYRTPASSSSSRRYEGSSNLQDQVDRYVPYPSSSSYRPSPAPRSAQHDLYPSGSQTYGRHGNRLD</sequence>
<comment type="caution">
    <text evidence="2">The sequence shown here is derived from an EMBL/GenBank/DDBJ whole genome shotgun (WGS) entry which is preliminary data.</text>
</comment>
<dbReference type="AlphaFoldDB" id="A0AAN6G962"/>
<proteinExistence type="predicted"/>
<reference evidence="2" key="1">
    <citation type="journal article" date="2023" name="PhytoFront">
        <title>Draft Genome Resources of Seven Strains of Tilletia horrida, Causal Agent of Kernel Smut of Rice.</title>
        <authorList>
            <person name="Khanal S."/>
            <person name="Antony Babu S."/>
            <person name="Zhou X.G."/>
        </authorList>
    </citation>
    <scope>NUCLEOTIDE SEQUENCE</scope>
    <source>
        <strain evidence="2">TX3</strain>
    </source>
</reference>
<dbReference type="EMBL" id="JAPDMQ010000756">
    <property type="protein sequence ID" value="KAK0520728.1"/>
    <property type="molecule type" value="Genomic_DNA"/>
</dbReference>
<organism evidence="2 3">
    <name type="scientific">Tilletia horrida</name>
    <dbReference type="NCBI Taxonomy" id="155126"/>
    <lineage>
        <taxon>Eukaryota</taxon>
        <taxon>Fungi</taxon>
        <taxon>Dikarya</taxon>
        <taxon>Basidiomycota</taxon>
        <taxon>Ustilaginomycotina</taxon>
        <taxon>Exobasidiomycetes</taxon>
        <taxon>Tilletiales</taxon>
        <taxon>Tilletiaceae</taxon>
        <taxon>Tilletia</taxon>
    </lineage>
</organism>
<keyword evidence="3" id="KW-1185">Reference proteome</keyword>
<evidence type="ECO:0000313" key="3">
    <source>
        <dbReference type="Proteomes" id="UP001176521"/>
    </source>
</evidence>
<feature type="region of interest" description="Disordered" evidence="1">
    <location>
        <begin position="129"/>
        <end position="217"/>
    </location>
</feature>
<feature type="compositionally biased region" description="Low complexity" evidence="1">
    <location>
        <begin position="154"/>
        <end position="163"/>
    </location>
</feature>
<dbReference type="Proteomes" id="UP001176521">
    <property type="component" value="Unassembled WGS sequence"/>
</dbReference>
<evidence type="ECO:0000256" key="1">
    <source>
        <dbReference type="SAM" id="MobiDB-lite"/>
    </source>
</evidence>
<feature type="compositionally biased region" description="Low complexity" evidence="1">
    <location>
        <begin position="181"/>
        <end position="196"/>
    </location>
</feature>
<feature type="compositionally biased region" description="Low complexity" evidence="1">
    <location>
        <begin position="132"/>
        <end position="145"/>
    </location>
</feature>
<feature type="non-terminal residue" evidence="2">
    <location>
        <position position="1"/>
    </location>
</feature>
<evidence type="ECO:0000313" key="2">
    <source>
        <dbReference type="EMBL" id="KAK0520728.1"/>
    </source>
</evidence>
<accession>A0AAN6G962</accession>
<name>A0AAN6G962_9BASI</name>
<gene>
    <name evidence="2" type="ORF">OC842_007011</name>
</gene>